<dbReference type="GeneID" id="37016689"/>
<feature type="compositionally biased region" description="Polar residues" evidence="1">
    <location>
        <begin position="857"/>
        <end position="869"/>
    </location>
</feature>
<feature type="region of interest" description="Disordered" evidence="1">
    <location>
        <begin position="292"/>
        <end position="313"/>
    </location>
</feature>
<dbReference type="OrthoDB" id="29853at2759"/>
<feature type="compositionally biased region" description="Polar residues" evidence="1">
    <location>
        <begin position="1259"/>
        <end position="1271"/>
    </location>
</feature>
<feature type="compositionally biased region" description="Low complexity" evidence="1">
    <location>
        <begin position="1421"/>
        <end position="1430"/>
    </location>
</feature>
<gene>
    <name evidence="3" type="ORF">BCV69DRAFT_312677</name>
</gene>
<dbReference type="Proteomes" id="UP000245942">
    <property type="component" value="Unassembled WGS sequence"/>
</dbReference>
<dbReference type="RefSeq" id="XP_025347886.1">
    <property type="nucleotide sequence ID" value="XM_025494955.1"/>
</dbReference>
<dbReference type="STRING" id="1684307.A0A316U656"/>
<evidence type="ECO:0000313" key="3">
    <source>
        <dbReference type="EMBL" id="PWN20726.1"/>
    </source>
</evidence>
<dbReference type="GO" id="GO:0006886">
    <property type="term" value="P:intracellular protein transport"/>
    <property type="evidence" value="ECO:0007669"/>
    <property type="project" value="TreeGrafter"/>
</dbReference>
<dbReference type="Pfam" id="PF00566">
    <property type="entry name" value="RabGAP-TBC"/>
    <property type="match status" value="1"/>
</dbReference>
<feature type="compositionally biased region" description="Low complexity" evidence="1">
    <location>
        <begin position="1115"/>
        <end position="1126"/>
    </location>
</feature>
<dbReference type="InterPro" id="IPR035969">
    <property type="entry name" value="Rab-GAP_TBC_sf"/>
</dbReference>
<feature type="region of interest" description="Disordered" evidence="1">
    <location>
        <begin position="699"/>
        <end position="724"/>
    </location>
</feature>
<feature type="region of interest" description="Disordered" evidence="1">
    <location>
        <begin position="376"/>
        <end position="395"/>
    </location>
</feature>
<feature type="compositionally biased region" description="Polar residues" evidence="1">
    <location>
        <begin position="1046"/>
        <end position="1061"/>
    </location>
</feature>
<evidence type="ECO:0000256" key="1">
    <source>
        <dbReference type="SAM" id="MobiDB-lite"/>
    </source>
</evidence>
<feature type="compositionally biased region" description="Polar residues" evidence="1">
    <location>
        <begin position="1154"/>
        <end position="1175"/>
    </location>
</feature>
<dbReference type="Gene3D" id="1.10.472.80">
    <property type="entry name" value="Ypt/Rab-GAP domain of gyp1p, domain 3"/>
    <property type="match status" value="1"/>
</dbReference>
<feature type="region of interest" description="Disordered" evidence="1">
    <location>
        <begin position="147"/>
        <end position="251"/>
    </location>
</feature>
<dbReference type="InterPro" id="IPR000195">
    <property type="entry name" value="Rab-GAP-TBC_dom"/>
</dbReference>
<dbReference type="Gene3D" id="1.10.8.270">
    <property type="entry name" value="putative rabgap domain of human tbc1 domain family member 14 like domains"/>
    <property type="match status" value="1"/>
</dbReference>
<dbReference type="PANTHER" id="PTHR22957">
    <property type="entry name" value="TBC1 DOMAIN FAMILY MEMBER GTPASE-ACTIVATING PROTEIN"/>
    <property type="match status" value="1"/>
</dbReference>
<proteinExistence type="predicted"/>
<feature type="compositionally biased region" description="Polar residues" evidence="1">
    <location>
        <begin position="804"/>
        <end position="820"/>
    </location>
</feature>
<organism evidence="3 4">
    <name type="scientific">Pseudomicrostroma glucosiphilum</name>
    <dbReference type="NCBI Taxonomy" id="1684307"/>
    <lineage>
        <taxon>Eukaryota</taxon>
        <taxon>Fungi</taxon>
        <taxon>Dikarya</taxon>
        <taxon>Basidiomycota</taxon>
        <taxon>Ustilaginomycotina</taxon>
        <taxon>Exobasidiomycetes</taxon>
        <taxon>Microstromatales</taxon>
        <taxon>Microstromatales incertae sedis</taxon>
        <taxon>Pseudomicrostroma</taxon>
    </lineage>
</organism>
<feature type="region of interest" description="Disordered" evidence="1">
    <location>
        <begin position="797"/>
        <end position="1213"/>
    </location>
</feature>
<dbReference type="SUPFAM" id="SSF47923">
    <property type="entry name" value="Ypt/Rab-GAP domain of gyp1p"/>
    <property type="match status" value="2"/>
</dbReference>
<feature type="compositionally biased region" description="Polar residues" evidence="1">
    <location>
        <begin position="591"/>
        <end position="604"/>
    </location>
</feature>
<dbReference type="SMART" id="SM00164">
    <property type="entry name" value="TBC"/>
    <property type="match status" value="1"/>
</dbReference>
<feature type="region of interest" description="Disordered" evidence="1">
    <location>
        <begin position="1228"/>
        <end position="1504"/>
    </location>
</feature>
<evidence type="ECO:0000313" key="4">
    <source>
        <dbReference type="Proteomes" id="UP000245942"/>
    </source>
</evidence>
<feature type="compositionally biased region" description="Basic and acidic residues" evidence="1">
    <location>
        <begin position="883"/>
        <end position="894"/>
    </location>
</feature>
<feature type="compositionally biased region" description="Gly residues" evidence="1">
    <location>
        <begin position="1019"/>
        <end position="1031"/>
    </location>
</feature>
<reference evidence="3 4" key="1">
    <citation type="journal article" date="2018" name="Mol. Biol. Evol.">
        <title>Broad Genomic Sampling Reveals a Smut Pathogenic Ancestry of the Fungal Clade Ustilaginomycotina.</title>
        <authorList>
            <person name="Kijpornyongpan T."/>
            <person name="Mondo S.J."/>
            <person name="Barry K."/>
            <person name="Sandor L."/>
            <person name="Lee J."/>
            <person name="Lipzen A."/>
            <person name="Pangilinan J."/>
            <person name="LaButti K."/>
            <person name="Hainaut M."/>
            <person name="Henrissat B."/>
            <person name="Grigoriev I.V."/>
            <person name="Spatafora J.W."/>
            <person name="Aime M.C."/>
        </authorList>
    </citation>
    <scope>NUCLEOTIDE SEQUENCE [LARGE SCALE GENOMIC DNA]</scope>
    <source>
        <strain evidence="3 4">MCA 4718</strain>
    </source>
</reference>
<sequence>MTSRNNPKASQIASTSTPLVQLLSPTHLLPTQTTCDIYSLRHLILQRSGLPDVPSWIRPQAWSVLLHRIGSEKRDWQREDAKGRDEYYALLEDIMPDGDVSEESVYDPLLTQIEADLIRSRFNAFSFFQAGIPPSASCPLAPLPSGWAEEGGETSRLGSSSVGKVARRRSRRRHGLFNRLEDIRKHGYPTHEPQRTASHLVPPQAHKQPTTKRQISDLGEGETEDEDGFHSADEGLSPGLSSSPANPESDRRTNSILRMLFLYSLLNPSIGYVQGMVEVASVILWTLGSATGLPQSESNGEEDRASAEALEDGVSATAEAVAKAASSSSRAEPTTNPHFEADSLWCFSLLLGELRELWDFEGIDHSQAGLQISNARSTSADGVEDSGQRRTGEVGGMARTLRRLGGRLKWADEELWAALSNRGLSPSKPYYAFRWLATLLSTSLPLPSLMRVWDALLCESDASAAQSEAASSNPSQRGAPLGGKVEFLIDILTSLLMSHRRALLGILSRPDDPEEAGADVFEVCLTYLQNLPDDEITPVLEMATVLKHRRIAATLCGEDEPPVDERDGSGLGSTVKDRALSAFRGWTSATANTSTPARSFSGTSWLKGVSTPDSTNGTSAKASSVVDPASASKASPTALFSKYASALQASDAAAELSKRGTNLTARAMDRWAGSGSVTNGATSSPLARRTVSEALNVGDLPARRPSPQSPPVSNSPLPSTFSTRLGSVGANFRRTFSSNSTNGDLTAAAPVSASSHPALQWNQDSMPQFPLPDVMNSPEGRTEYAYVRPGSIILSPGSAPAGRATSTSPYAHSAQPSTPSHALRSAPAANGRLKEEWSFPSPGGSSTIQSREDRSHSLSSHHSNGQSRSAGPKPLLLAGAARVAHESNADDGHPHTPPVSKIVRKGPLAGGSSSPHLGRRSNRDGFGRSTSQAGSYASSQAGTSSTRSRSSVSQSEGGADSSPSPPAAEGQGLTASSSLQEALKTAGALPKLPSLANATKRPSGSGRSGENATSQGLTSSGGLGGLMGRAGQGTAPARAFGGGATSGRSAQSINGVTSVRPSTPPLLETASALDNTTPRPDMRTVASSSDIPLVPTEGRQVRRRGGPGGNHVRGKSSSSSIMTIGSVGSGANGSKRRSRRQLGSQDGLGDGLPRSTTFERLTLADNGSWSPSLEETPQAGRSRPSSRRRSQPLSPTADSTEQADFPTRYELTDEPVVLVRSSSSNIAEILADSSESPGEKALPPPPSPPAEVDADEPSPVTSGSLEPNTPVTGAPRLSQGARPASSSSSAFSSNGRSVVRGAKVRSKRSFKTGGAPPSPIDGAPYSPQYSVPKSAGGESGGGVLSPVAAASGEWAQSPSPLSPVAASYREMPAHEEASQENATYFNRKHTSEEAAPSSATIGRSRAATEDSLPHSSTRKNTSASTSSMSSRQYGHLHSASRTRVPADLPQDESDLESDGRPAARLEYANRMGSYEQDEAAQDSYEAPMGGSIDEAEDYRDNGRAGDADAIGNAFARFSKKGNYSPYIDEAAEEGGEVGNESVVIRDRAGGIKF</sequence>
<accession>A0A316U656</accession>
<keyword evidence="4" id="KW-1185">Reference proteome</keyword>
<feature type="compositionally biased region" description="Polar residues" evidence="1">
    <location>
        <begin position="611"/>
        <end position="622"/>
    </location>
</feature>
<dbReference type="GO" id="GO:0005096">
    <property type="term" value="F:GTPase activator activity"/>
    <property type="evidence" value="ECO:0007669"/>
    <property type="project" value="TreeGrafter"/>
</dbReference>
<dbReference type="PROSITE" id="PS50086">
    <property type="entry name" value="TBC_RABGAP"/>
    <property type="match status" value="1"/>
</dbReference>
<evidence type="ECO:0000259" key="2">
    <source>
        <dbReference type="PROSITE" id="PS50086"/>
    </source>
</evidence>
<dbReference type="PANTHER" id="PTHR22957:SF27">
    <property type="entry name" value="TBC1 DOMAIN FAMILY MEMBER 13"/>
    <property type="match status" value="1"/>
</dbReference>
<protein>
    <recommendedName>
        <fullName evidence="2">Rab-GAP TBC domain-containing protein</fullName>
    </recommendedName>
</protein>
<dbReference type="EMBL" id="KZ819327">
    <property type="protein sequence ID" value="PWN20726.1"/>
    <property type="molecule type" value="Genomic_DNA"/>
</dbReference>
<feature type="compositionally biased region" description="Low complexity" evidence="1">
    <location>
        <begin position="1284"/>
        <end position="1293"/>
    </location>
</feature>
<feature type="compositionally biased region" description="Low complexity" evidence="1">
    <location>
        <begin position="870"/>
        <end position="881"/>
    </location>
</feature>
<feature type="domain" description="Rab-GAP TBC" evidence="2">
    <location>
        <begin position="52"/>
        <end position="460"/>
    </location>
</feature>
<feature type="region of interest" description="Disordered" evidence="1">
    <location>
        <begin position="591"/>
        <end position="631"/>
    </location>
</feature>
<feature type="compositionally biased region" description="Low complexity" evidence="1">
    <location>
        <begin position="929"/>
        <end position="955"/>
    </location>
</feature>
<name>A0A316U656_9BASI</name>
<feature type="compositionally biased region" description="Basic residues" evidence="1">
    <location>
        <begin position="165"/>
        <end position="176"/>
    </location>
</feature>